<dbReference type="RefSeq" id="WP_380758671.1">
    <property type="nucleotide sequence ID" value="NZ_JBHSRF010000053.1"/>
</dbReference>
<comment type="caution">
    <text evidence="1">The sequence shown here is derived from an EMBL/GenBank/DDBJ whole genome shotgun (WGS) entry which is preliminary data.</text>
</comment>
<keyword evidence="2" id="KW-1185">Reference proteome</keyword>
<proteinExistence type="predicted"/>
<accession>A0ABW1NRZ3</accession>
<protein>
    <submittedName>
        <fullName evidence="1">Uncharacterized protein</fullName>
    </submittedName>
</protein>
<evidence type="ECO:0000313" key="1">
    <source>
        <dbReference type="EMBL" id="MFC6085002.1"/>
    </source>
</evidence>
<sequence>MEAVTIAILAAALFSAVAFGRMNRRGSLAQAPVSAEFPLPPETAAEIASQSALTTREKLTRDPVPVTRTQAGLHVEIACPAGVMTFDIIGLPGASHCRVTARAGDLTQIGLPDIGGIGTPSSDVLHLRVGMPRNAAKLIRRRHRVFQALTVASSRNAAYDDVPWAAHV</sequence>
<dbReference type="Proteomes" id="UP001596137">
    <property type="component" value="Unassembled WGS sequence"/>
</dbReference>
<name>A0ABW1NRZ3_9ACTN</name>
<gene>
    <name evidence="1" type="ORF">ACFP1K_27835</name>
</gene>
<dbReference type="EMBL" id="JBHSRF010000053">
    <property type="protein sequence ID" value="MFC6085002.1"/>
    <property type="molecule type" value="Genomic_DNA"/>
</dbReference>
<reference evidence="2" key="1">
    <citation type="journal article" date="2019" name="Int. J. Syst. Evol. Microbiol.">
        <title>The Global Catalogue of Microorganisms (GCM) 10K type strain sequencing project: providing services to taxonomists for standard genome sequencing and annotation.</title>
        <authorList>
            <consortium name="The Broad Institute Genomics Platform"/>
            <consortium name="The Broad Institute Genome Sequencing Center for Infectious Disease"/>
            <person name="Wu L."/>
            <person name="Ma J."/>
        </authorList>
    </citation>
    <scope>NUCLEOTIDE SEQUENCE [LARGE SCALE GENOMIC DNA]</scope>
    <source>
        <strain evidence="2">JCM 30346</strain>
    </source>
</reference>
<organism evidence="1 2">
    <name type="scientific">Sphaerisporangium aureirubrum</name>
    <dbReference type="NCBI Taxonomy" id="1544736"/>
    <lineage>
        <taxon>Bacteria</taxon>
        <taxon>Bacillati</taxon>
        <taxon>Actinomycetota</taxon>
        <taxon>Actinomycetes</taxon>
        <taxon>Streptosporangiales</taxon>
        <taxon>Streptosporangiaceae</taxon>
        <taxon>Sphaerisporangium</taxon>
    </lineage>
</organism>
<evidence type="ECO:0000313" key="2">
    <source>
        <dbReference type="Proteomes" id="UP001596137"/>
    </source>
</evidence>